<evidence type="ECO:0000256" key="4">
    <source>
        <dbReference type="PROSITE-ProRule" id="PRU00175"/>
    </source>
</evidence>
<keyword evidence="2 4" id="KW-0863">Zinc-finger</keyword>
<feature type="region of interest" description="Disordered" evidence="5">
    <location>
        <begin position="1112"/>
        <end position="1146"/>
    </location>
</feature>
<dbReference type="PROSITE" id="PS50089">
    <property type="entry name" value="ZF_RING_2"/>
    <property type="match status" value="1"/>
</dbReference>
<feature type="region of interest" description="Disordered" evidence="5">
    <location>
        <begin position="110"/>
        <end position="197"/>
    </location>
</feature>
<dbReference type="SUPFAM" id="SSF57850">
    <property type="entry name" value="RING/U-box"/>
    <property type="match status" value="1"/>
</dbReference>
<feature type="region of interest" description="Disordered" evidence="5">
    <location>
        <begin position="906"/>
        <end position="930"/>
    </location>
</feature>
<feature type="compositionally biased region" description="Polar residues" evidence="5">
    <location>
        <begin position="1241"/>
        <end position="1271"/>
    </location>
</feature>
<feature type="compositionally biased region" description="Basic and acidic residues" evidence="5">
    <location>
        <begin position="839"/>
        <end position="851"/>
    </location>
</feature>
<dbReference type="CDD" id="cd16449">
    <property type="entry name" value="RING-HC"/>
    <property type="match status" value="1"/>
</dbReference>
<name>A0AAV4I3M3_9GAST</name>
<feature type="region of interest" description="Disordered" evidence="5">
    <location>
        <begin position="1341"/>
        <end position="1416"/>
    </location>
</feature>
<feature type="region of interest" description="Disordered" evidence="5">
    <location>
        <begin position="1207"/>
        <end position="1294"/>
    </location>
</feature>
<accession>A0AAV4I3M3</accession>
<proteinExistence type="predicted"/>
<feature type="compositionally biased region" description="Low complexity" evidence="5">
    <location>
        <begin position="127"/>
        <end position="137"/>
    </location>
</feature>
<dbReference type="InterPro" id="IPR047153">
    <property type="entry name" value="TRIM45/56/19-like"/>
</dbReference>
<keyword evidence="3" id="KW-0862">Zinc</keyword>
<feature type="compositionally biased region" description="Polar residues" evidence="5">
    <location>
        <begin position="866"/>
        <end position="880"/>
    </location>
</feature>
<dbReference type="PANTHER" id="PTHR25462:SF296">
    <property type="entry name" value="MEIOTIC P26, ISOFORM F"/>
    <property type="match status" value="1"/>
</dbReference>
<feature type="compositionally biased region" description="Polar residues" evidence="5">
    <location>
        <begin position="1159"/>
        <end position="1168"/>
    </location>
</feature>
<feature type="compositionally biased region" description="Basic and acidic residues" evidence="5">
    <location>
        <begin position="583"/>
        <end position="595"/>
    </location>
</feature>
<evidence type="ECO:0000256" key="3">
    <source>
        <dbReference type="ARBA" id="ARBA00022833"/>
    </source>
</evidence>
<dbReference type="InterPro" id="IPR017907">
    <property type="entry name" value="Znf_RING_CS"/>
</dbReference>
<dbReference type="InterPro" id="IPR013083">
    <property type="entry name" value="Znf_RING/FYVE/PHD"/>
</dbReference>
<feature type="region of interest" description="Disordered" evidence="5">
    <location>
        <begin position="830"/>
        <end position="885"/>
    </location>
</feature>
<dbReference type="GO" id="GO:0008270">
    <property type="term" value="F:zinc ion binding"/>
    <property type="evidence" value="ECO:0007669"/>
    <property type="project" value="UniProtKB-KW"/>
</dbReference>
<feature type="compositionally biased region" description="Low complexity" evidence="5">
    <location>
        <begin position="1207"/>
        <end position="1221"/>
    </location>
</feature>
<keyword evidence="1" id="KW-0479">Metal-binding</keyword>
<dbReference type="SMART" id="SM00184">
    <property type="entry name" value="RING"/>
    <property type="match status" value="1"/>
</dbReference>
<keyword evidence="8" id="KW-1185">Reference proteome</keyword>
<feature type="compositionally biased region" description="Basic and acidic residues" evidence="5">
    <location>
        <begin position="1647"/>
        <end position="1656"/>
    </location>
</feature>
<evidence type="ECO:0000256" key="1">
    <source>
        <dbReference type="ARBA" id="ARBA00022723"/>
    </source>
</evidence>
<feature type="compositionally biased region" description="Low complexity" evidence="5">
    <location>
        <begin position="1272"/>
        <end position="1285"/>
    </location>
</feature>
<dbReference type="Proteomes" id="UP000762676">
    <property type="component" value="Unassembled WGS sequence"/>
</dbReference>
<feature type="region of interest" description="Disordered" evidence="5">
    <location>
        <begin position="1009"/>
        <end position="1041"/>
    </location>
</feature>
<evidence type="ECO:0000313" key="8">
    <source>
        <dbReference type="Proteomes" id="UP000762676"/>
    </source>
</evidence>
<dbReference type="EMBL" id="BMAT01002291">
    <property type="protein sequence ID" value="GFS03774.1"/>
    <property type="molecule type" value="Genomic_DNA"/>
</dbReference>
<feature type="compositionally biased region" description="Low complexity" evidence="5">
    <location>
        <begin position="1119"/>
        <end position="1141"/>
    </location>
</feature>
<dbReference type="InterPro" id="IPR018957">
    <property type="entry name" value="Znf_C3HC4_RING-type"/>
</dbReference>
<protein>
    <recommendedName>
        <fullName evidence="6">RING-type domain-containing protein</fullName>
    </recommendedName>
</protein>
<feature type="region of interest" description="Disordered" evidence="5">
    <location>
        <begin position="1159"/>
        <end position="1182"/>
    </location>
</feature>
<sequence length="1670" mass="178356">METARRPEAETITSADVESTADSPAALTANLFFCSLCQSVYRQAKILPCLHSFCRPCLVGLVTHGPGGSYIHCPVCQYRAPLPPSGVVGVPDNTFLNRLCQNYVREIKSKMGDGQLRDPESPISTQPSPSTRPAARSSSREGRTPGSRRAVSGQSRETISSQALDDDEEEDEELQWPQDPFASERAAPSGGGDNDFTLEAIHNRNRLQAKVMGLQGEALRLTYAIDHINSWPAEWQQKREDLKRAVRAHSSQLQFVVKRAERALLAKIEEAGREADHRFMRAAEVGKQRLRDSLRNVLHEVNVLKGVRELGMDAEVNTMCTLLLGRSVGMEEVALDMPAVALEGLGRKESDIHDMVTKSFGDLVFSDRRTDVFKPEPIDFSNIPVEDFANKSITDEKTASNVTIEVSVTSPTEAGSPEEGPGERRSRKRSTADKRRHMTDLGLDSPDVREYLAQFQTARETFRARRREILQQGQLGRVSAASPARGAESGEWGLDAVRARLRSSSREGGRILSLDRGHPQIVPTGVSLSEIPSLMRRRGSAPISRSSSMSRLTTEGQTPGPPSAIASKYLSTGVVGKPPPSPVREEPASPHEKMSKSTSDADFYHPLLAPQVQPRHVSRERRHSLDAVPALESMSIPAAAELLTQGETTEGGSRPIRRAISNAADKRAKIEILRETWQRRKEILIQNEGFVTLDSKGSPRQGSESTESPKQESSPPTSPKPVQATGVLVGDSKRPEIKTVSLSADSDKDVTQHESSILDSTDLASQTANLDSTLVRSRTPLTSTVPGAMSIASYTSHGGPAAHLVNTVKISIPEVNERASPTADLINIKTSSAPSVSRQDNKDSARAEEVKSTQAYAEASGEKDTTSQASLSTVTMPSGSEETEDAIEEVKTDTFIVSLPVSVTQTSAPSASIETATTTTTEESLSKPTSPAAPTYFFKSRLTGLPVGGSGASVAASSAPPKPTHFFTSRITGLPVGGPVVATTSTTTSPSSHALTKTSSMTPTTYAATTAGKAEQPSKISSAGTPKRTAMASDPDRSSPKPILSVVTSAITAADPDTSVSTLPMSPVVTLPSTAATNSAGVPLQTVPPFEPDASVTVSSRYARRTNSTASNINRDVSSSDTQITTTTAATGTKLSTTGSSPHDVAVESSDMAIQKPATTSRYTTGTSKIKPIDTGTTTSQETSKITTMPFFKSRLTGLPVGVSTPVSSASVSSNMSTTTSAPIQTSFFKSRLTGEPIGRVTSSETKHQGSSSTSTTIPRSGISTTSEAQGSSAPTSTRYSSRYSTDSRHKPRETVDVASLIAAMYKGNEPNTVDTKTHVSTTEQGRTVDTGVITYASSVTTTTTTSSDTEDKGKVKRELPPLRSAPTSSYTRRYNISSSSSPSQSTTATTSSESMTREELSKAAELKSKSPSTYSSVYQQAPSAYSVYGSSRFARDAPVYYTGSTNQGGNFEESQTVFGLSEINGGAVQGTSVATASSDVSTFHPHKLDYPRAHLPDVIPETTLKLTTTEEIAIRPSEIKEEVPVKASAELTENLSKVNTGAEVYDISPGAAKTSQEVKKSFGFDVDSEISRGISITDAIRRSSSPLMARHSPSTARRSGVPEPLDLQAGAVARSSTKVGETETETSSPGTKSPLASPSSPNPAERGIKGRLKEIARKKKERWRHLTIH</sequence>
<organism evidence="7 8">
    <name type="scientific">Elysia marginata</name>
    <dbReference type="NCBI Taxonomy" id="1093978"/>
    <lineage>
        <taxon>Eukaryota</taxon>
        <taxon>Metazoa</taxon>
        <taxon>Spiralia</taxon>
        <taxon>Lophotrochozoa</taxon>
        <taxon>Mollusca</taxon>
        <taxon>Gastropoda</taxon>
        <taxon>Heterobranchia</taxon>
        <taxon>Euthyneura</taxon>
        <taxon>Panpulmonata</taxon>
        <taxon>Sacoglossa</taxon>
        <taxon>Placobranchoidea</taxon>
        <taxon>Plakobranchidae</taxon>
        <taxon>Elysia</taxon>
    </lineage>
</organism>
<feature type="compositionally biased region" description="Low complexity" evidence="5">
    <location>
        <begin position="1634"/>
        <end position="1645"/>
    </location>
</feature>
<dbReference type="Pfam" id="PF00097">
    <property type="entry name" value="zf-C3HC4"/>
    <property type="match status" value="1"/>
</dbReference>
<comment type="caution">
    <text evidence="7">The sequence shown here is derived from an EMBL/GenBank/DDBJ whole genome shotgun (WGS) entry which is preliminary data.</text>
</comment>
<feature type="compositionally biased region" description="Basic residues" evidence="5">
    <location>
        <begin position="1657"/>
        <end position="1670"/>
    </location>
</feature>
<feature type="compositionally biased region" description="Basic and acidic residues" evidence="5">
    <location>
        <begin position="1396"/>
        <end position="1409"/>
    </location>
</feature>
<feature type="compositionally biased region" description="Polar residues" evidence="5">
    <location>
        <begin position="402"/>
        <end position="413"/>
    </location>
</feature>
<evidence type="ECO:0000259" key="6">
    <source>
        <dbReference type="PROSITE" id="PS50089"/>
    </source>
</evidence>
<gene>
    <name evidence="7" type="ORF">ElyMa_001157900</name>
</gene>
<feature type="compositionally biased region" description="Acidic residues" evidence="5">
    <location>
        <begin position="164"/>
        <end position="174"/>
    </location>
</feature>
<feature type="compositionally biased region" description="Polar residues" evidence="5">
    <location>
        <begin position="152"/>
        <end position="163"/>
    </location>
</feature>
<feature type="compositionally biased region" description="Low complexity" evidence="5">
    <location>
        <begin position="1368"/>
        <end position="1395"/>
    </location>
</feature>
<dbReference type="Gene3D" id="3.30.40.10">
    <property type="entry name" value="Zinc/RING finger domain, C3HC4 (zinc finger)"/>
    <property type="match status" value="1"/>
</dbReference>
<feature type="region of interest" description="Disordered" evidence="5">
    <location>
        <begin position="691"/>
        <end position="734"/>
    </location>
</feature>
<feature type="region of interest" description="Disordered" evidence="5">
    <location>
        <begin position="1585"/>
        <end position="1670"/>
    </location>
</feature>
<reference evidence="7 8" key="1">
    <citation type="journal article" date="2021" name="Elife">
        <title>Chloroplast acquisition without the gene transfer in kleptoplastic sea slugs, Plakobranchus ocellatus.</title>
        <authorList>
            <person name="Maeda T."/>
            <person name="Takahashi S."/>
            <person name="Yoshida T."/>
            <person name="Shimamura S."/>
            <person name="Takaki Y."/>
            <person name="Nagai Y."/>
            <person name="Toyoda A."/>
            <person name="Suzuki Y."/>
            <person name="Arimoto A."/>
            <person name="Ishii H."/>
            <person name="Satoh N."/>
            <person name="Nishiyama T."/>
            <person name="Hasebe M."/>
            <person name="Maruyama T."/>
            <person name="Minagawa J."/>
            <person name="Obokata J."/>
            <person name="Shigenobu S."/>
        </authorList>
    </citation>
    <scope>NUCLEOTIDE SEQUENCE [LARGE SCALE GENOMIC DNA]</scope>
</reference>
<evidence type="ECO:0000313" key="7">
    <source>
        <dbReference type="EMBL" id="GFS03774.1"/>
    </source>
</evidence>
<evidence type="ECO:0000256" key="5">
    <source>
        <dbReference type="SAM" id="MobiDB-lite"/>
    </source>
</evidence>
<feature type="compositionally biased region" description="Low complexity" evidence="5">
    <location>
        <begin position="540"/>
        <end position="551"/>
    </location>
</feature>
<dbReference type="InterPro" id="IPR001841">
    <property type="entry name" value="Znf_RING"/>
</dbReference>
<feature type="compositionally biased region" description="Basic residues" evidence="5">
    <location>
        <begin position="425"/>
        <end position="437"/>
    </location>
</feature>
<dbReference type="PROSITE" id="PS00518">
    <property type="entry name" value="ZF_RING_1"/>
    <property type="match status" value="1"/>
</dbReference>
<feature type="compositionally biased region" description="Basic and acidic residues" evidence="5">
    <location>
        <begin position="1350"/>
        <end position="1361"/>
    </location>
</feature>
<evidence type="ECO:0000256" key="2">
    <source>
        <dbReference type="ARBA" id="ARBA00022771"/>
    </source>
</evidence>
<feature type="region of interest" description="Disordered" evidence="5">
    <location>
        <begin position="535"/>
        <end position="599"/>
    </location>
</feature>
<feature type="domain" description="RING-type" evidence="6">
    <location>
        <begin position="34"/>
        <end position="77"/>
    </location>
</feature>
<feature type="compositionally biased region" description="Polar residues" evidence="5">
    <location>
        <begin position="698"/>
        <end position="715"/>
    </location>
</feature>
<feature type="compositionally biased region" description="Basic and acidic residues" evidence="5">
    <location>
        <begin position="110"/>
        <end position="120"/>
    </location>
</feature>
<feature type="region of interest" description="Disordered" evidence="5">
    <location>
        <begin position="402"/>
        <end position="443"/>
    </location>
</feature>
<feature type="compositionally biased region" description="Polar residues" evidence="5">
    <location>
        <begin position="1585"/>
        <end position="1598"/>
    </location>
</feature>
<dbReference type="PANTHER" id="PTHR25462">
    <property type="entry name" value="BONUS, ISOFORM C-RELATED"/>
    <property type="match status" value="1"/>
</dbReference>